<feature type="transmembrane region" description="Helical" evidence="1">
    <location>
        <begin position="7"/>
        <end position="24"/>
    </location>
</feature>
<dbReference type="RefSeq" id="WP_160847585.1">
    <property type="nucleotide sequence ID" value="NZ_WMEQ01000001.1"/>
</dbReference>
<evidence type="ECO:0000256" key="1">
    <source>
        <dbReference type="SAM" id="Phobius"/>
    </source>
</evidence>
<sequence>MDTKKLHFLIAFISYTITILHFILVDYTNEKLLSGITFYSIATVLYVGFVYLFFKTDINKKLVIWGLLFIGIISIILALVAA</sequence>
<reference evidence="2 3" key="1">
    <citation type="submission" date="2019-11" db="EMBL/GenBank/DDBJ databases">
        <title>Genome sequences of 17 halophilic strains isolated from different environments.</title>
        <authorList>
            <person name="Furrow R.E."/>
        </authorList>
    </citation>
    <scope>NUCLEOTIDE SEQUENCE [LARGE SCALE GENOMIC DNA]</scope>
    <source>
        <strain evidence="2 3">22514_16_FS</strain>
    </source>
</reference>
<keyword evidence="1" id="KW-0472">Membrane</keyword>
<dbReference type="EMBL" id="WMEQ01000001">
    <property type="protein sequence ID" value="MYL32283.1"/>
    <property type="molecule type" value="Genomic_DNA"/>
</dbReference>
<gene>
    <name evidence="2" type="ORF">GLW05_01515</name>
</gene>
<feature type="transmembrane region" description="Helical" evidence="1">
    <location>
        <begin position="63"/>
        <end position="81"/>
    </location>
</feature>
<evidence type="ECO:0000313" key="3">
    <source>
        <dbReference type="Proteomes" id="UP000468638"/>
    </source>
</evidence>
<evidence type="ECO:0000313" key="2">
    <source>
        <dbReference type="EMBL" id="MYL32283.1"/>
    </source>
</evidence>
<keyword evidence="1" id="KW-1133">Transmembrane helix</keyword>
<name>A0A6I4ZWY9_9BACI</name>
<protein>
    <submittedName>
        <fullName evidence="2">Uncharacterized protein</fullName>
    </submittedName>
</protein>
<keyword evidence="1" id="KW-0812">Transmembrane</keyword>
<organism evidence="2 3">
    <name type="scientific">Pontibacillus yanchengensis</name>
    <dbReference type="NCBI Taxonomy" id="462910"/>
    <lineage>
        <taxon>Bacteria</taxon>
        <taxon>Bacillati</taxon>
        <taxon>Bacillota</taxon>
        <taxon>Bacilli</taxon>
        <taxon>Bacillales</taxon>
        <taxon>Bacillaceae</taxon>
        <taxon>Pontibacillus</taxon>
    </lineage>
</organism>
<feature type="transmembrane region" description="Helical" evidence="1">
    <location>
        <begin position="36"/>
        <end position="54"/>
    </location>
</feature>
<dbReference type="OrthoDB" id="2973361at2"/>
<comment type="caution">
    <text evidence="2">The sequence shown here is derived from an EMBL/GenBank/DDBJ whole genome shotgun (WGS) entry which is preliminary data.</text>
</comment>
<dbReference type="Proteomes" id="UP000468638">
    <property type="component" value="Unassembled WGS sequence"/>
</dbReference>
<proteinExistence type="predicted"/>
<accession>A0A6I4ZWY9</accession>
<dbReference type="AlphaFoldDB" id="A0A6I4ZWY9"/>